<dbReference type="OrthoDB" id="9764248at2"/>
<protein>
    <submittedName>
        <fullName evidence="9">Fatty-acid peroxygenase</fullName>
    </submittedName>
</protein>
<keyword evidence="4" id="KW-0479">Metal-binding</keyword>
<dbReference type="Gene3D" id="1.10.630.10">
    <property type="entry name" value="Cytochrome P450"/>
    <property type="match status" value="1"/>
</dbReference>
<dbReference type="AlphaFoldDB" id="A0A543HHV2"/>
<accession>A0A543HHV2</accession>
<dbReference type="GO" id="GO:0016705">
    <property type="term" value="F:oxidoreductase activity, acting on paired donors, with incorporation or reduction of molecular oxygen"/>
    <property type="evidence" value="ECO:0007669"/>
    <property type="project" value="InterPro"/>
</dbReference>
<dbReference type="GO" id="GO:0005506">
    <property type="term" value="F:iron ion binding"/>
    <property type="evidence" value="ECO:0007669"/>
    <property type="project" value="InterPro"/>
</dbReference>
<name>A0A543HHV2_9MICO</name>
<comment type="caution">
    <text evidence="9">The sequence shown here is derived from an EMBL/GenBank/DDBJ whole genome shotgun (WGS) entry which is preliminary data.</text>
</comment>
<keyword evidence="5" id="KW-0560">Oxidoreductase</keyword>
<keyword evidence="10" id="KW-1185">Reference proteome</keyword>
<evidence type="ECO:0000256" key="8">
    <source>
        <dbReference type="SAM" id="MobiDB-lite"/>
    </source>
</evidence>
<evidence type="ECO:0000256" key="6">
    <source>
        <dbReference type="ARBA" id="ARBA00023004"/>
    </source>
</evidence>
<feature type="region of interest" description="Disordered" evidence="8">
    <location>
        <begin position="415"/>
        <end position="447"/>
    </location>
</feature>
<dbReference type="PANTHER" id="PTHR24286:SF24">
    <property type="entry name" value="LANOSTEROL 14-ALPHA DEMETHYLASE"/>
    <property type="match status" value="1"/>
</dbReference>
<dbReference type="InterPro" id="IPR002397">
    <property type="entry name" value="Cyt_P450_B"/>
</dbReference>
<gene>
    <name evidence="9" type="ORF">FBY41_3245</name>
</gene>
<dbReference type="InterPro" id="IPR001128">
    <property type="entry name" value="Cyt_P450"/>
</dbReference>
<evidence type="ECO:0000313" key="10">
    <source>
        <dbReference type="Proteomes" id="UP000316747"/>
    </source>
</evidence>
<keyword evidence="3" id="KW-0349">Heme</keyword>
<dbReference type="PANTHER" id="PTHR24286">
    <property type="entry name" value="CYTOCHROME P450 26"/>
    <property type="match status" value="1"/>
</dbReference>
<evidence type="ECO:0000256" key="4">
    <source>
        <dbReference type="ARBA" id="ARBA00022723"/>
    </source>
</evidence>
<comment type="cofactor">
    <cofactor evidence="1">
        <name>heme</name>
        <dbReference type="ChEBI" id="CHEBI:30413"/>
    </cofactor>
</comment>
<dbReference type="SMR" id="A0A543HHV2"/>
<dbReference type="GO" id="GO:0004497">
    <property type="term" value="F:monooxygenase activity"/>
    <property type="evidence" value="ECO:0007669"/>
    <property type="project" value="UniProtKB-KW"/>
</dbReference>
<evidence type="ECO:0000256" key="2">
    <source>
        <dbReference type="ARBA" id="ARBA00010617"/>
    </source>
</evidence>
<keyword evidence="7" id="KW-0503">Monooxygenase</keyword>
<evidence type="ECO:0000256" key="7">
    <source>
        <dbReference type="ARBA" id="ARBA00023033"/>
    </source>
</evidence>
<dbReference type="Proteomes" id="UP000316747">
    <property type="component" value="Unassembled WGS sequence"/>
</dbReference>
<dbReference type="PRINTS" id="PR00359">
    <property type="entry name" value="BP450"/>
</dbReference>
<reference evidence="9 10" key="1">
    <citation type="submission" date="2019-06" db="EMBL/GenBank/DDBJ databases">
        <title>Genome sequencing of plant associated microbes to promote plant fitness in Sorghum bicolor and Oryza sativa.</title>
        <authorList>
            <person name="Coleman-Derr D."/>
        </authorList>
    </citation>
    <scope>NUCLEOTIDE SEQUENCE [LARGE SCALE GENOMIC DNA]</scope>
    <source>
        <strain evidence="9 10">KV-663</strain>
    </source>
</reference>
<proteinExistence type="inferred from homology"/>
<dbReference type="SUPFAM" id="SSF48264">
    <property type="entry name" value="Cytochrome P450"/>
    <property type="match status" value="1"/>
</dbReference>
<dbReference type="EMBL" id="VFPM01000003">
    <property type="protein sequence ID" value="TQM57906.1"/>
    <property type="molecule type" value="Genomic_DNA"/>
</dbReference>
<evidence type="ECO:0000256" key="1">
    <source>
        <dbReference type="ARBA" id="ARBA00001971"/>
    </source>
</evidence>
<organism evidence="9 10">
    <name type="scientific">Humibacillus xanthopallidus</name>
    <dbReference type="NCBI Taxonomy" id="412689"/>
    <lineage>
        <taxon>Bacteria</taxon>
        <taxon>Bacillati</taxon>
        <taxon>Actinomycetota</taxon>
        <taxon>Actinomycetes</taxon>
        <taxon>Micrococcales</taxon>
        <taxon>Intrasporangiaceae</taxon>
        <taxon>Humibacillus</taxon>
    </lineage>
</organism>
<dbReference type="InterPro" id="IPR036396">
    <property type="entry name" value="Cyt_P450_sf"/>
</dbReference>
<keyword evidence="6" id="KW-0408">Iron</keyword>
<comment type="similarity">
    <text evidence="2">Belongs to the cytochrome P450 family.</text>
</comment>
<dbReference type="GO" id="GO:0020037">
    <property type="term" value="F:heme binding"/>
    <property type="evidence" value="ECO:0007669"/>
    <property type="project" value="InterPro"/>
</dbReference>
<dbReference type="GO" id="GO:0016125">
    <property type="term" value="P:sterol metabolic process"/>
    <property type="evidence" value="ECO:0007669"/>
    <property type="project" value="TreeGrafter"/>
</dbReference>
<sequence length="447" mass="48869">MQFDQTIDLMRRGYLFTAWARRRKGRRAGPRDRYSTTVRLMGRRATVVGGAAGVRLFYDQSIMKRAGAMPPAIALPLFGRGAVHSLDGDAHRQRKSLFVSLLMDEGRVASLLHLADDLLADELEQWQLAGRGVVYPTATRVYGRAVIRWAGINVSPDDEVRRAEDMATIVEDFATPGWPYARAWRARIACDRWATQLVREVRDGRRFAPQGSVLERISLHRGTNDALLDPRTAGVELLNVLRPTVAVARFASFAAIALQLHEDWRASLATEAGERLTVVGGPLAVAFAQEIRRLYPFVPALAAITTRDTEFEGCYIPAGRRVLLDVMATDHDPSEWPQPNTFDPSRFLGTGAEWDDSFVPQGGGRPESGHRCPGEMVSVGLLALTCARLAHEGVALVAGQDAGWSWTHVPARPRSGAVMTAPRSRPSGGGSQRAVARESESASGGSI</sequence>
<evidence type="ECO:0000313" key="9">
    <source>
        <dbReference type="EMBL" id="TQM57906.1"/>
    </source>
</evidence>
<evidence type="ECO:0000256" key="5">
    <source>
        <dbReference type="ARBA" id="ARBA00023002"/>
    </source>
</evidence>
<dbReference type="Pfam" id="PF00067">
    <property type="entry name" value="p450"/>
    <property type="match status" value="1"/>
</dbReference>
<evidence type="ECO:0000256" key="3">
    <source>
        <dbReference type="ARBA" id="ARBA00022617"/>
    </source>
</evidence>
<dbReference type="CDD" id="cd11067">
    <property type="entry name" value="CYP152"/>
    <property type="match status" value="1"/>
</dbReference>